<dbReference type="OrthoDB" id="9758101at2"/>
<protein>
    <submittedName>
        <fullName evidence="6">Alpha-1,2-mannosidase, putative</fullName>
    </submittedName>
</protein>
<organism evidence="6 7">
    <name type="scientific">Pedobacter steynii</name>
    <dbReference type="NCBI Taxonomy" id="430522"/>
    <lineage>
        <taxon>Bacteria</taxon>
        <taxon>Pseudomonadati</taxon>
        <taxon>Bacteroidota</taxon>
        <taxon>Sphingobacteriia</taxon>
        <taxon>Sphingobacteriales</taxon>
        <taxon>Sphingobacteriaceae</taxon>
        <taxon>Pedobacter</taxon>
    </lineage>
</organism>
<dbReference type="InterPro" id="IPR012939">
    <property type="entry name" value="Glyco_hydro_92"/>
</dbReference>
<sequence>MNIKNNLILLIIALFCSYSSLYAQKVGKYVNLFMGTSGDNGQVDPAACVPYGMVRVCPDSKPRSHSGYDFAVDSISGFSVNRLSGIGCGGNGGNLSIKPCSKDSALKILKTTEYASPGYYKTGLTNGLTTEFTATQQVAVERYHYPKGREALMTLNVASAFNSVYDASYEIVSARTVRGYVWAGTTCDVGRYKIYFDLTTNRDFKKVSGTKKILEFSFGTADGRPLEVRIALSPIDTKTAAMENDRLSKLNFNKVKSQAAAQWENLLGRVKISGGTDEHRSLFYTSLYRVFLSPVNTTSGDQRFFATNGTVQEAKDFTYYSSWSMWDSYRTKFPLITLLDPKSMKGICKSLSRLYVYGKQPWATAFESTPTVRTEHTVSVLLDAYRKGITDIDLPLAYPGLKREADSLETKRPDQILEASIDLWAMGKIAEIERNPADAAKYGAQSKKLFDNVWDLYLKNVDGSFGKMRSSGLYQGTKWQYRWALPQYLDRMASTSEGKLTLGKELAYYFDHQFYNQGNEVGIHAPFIFNRLGRPDLAQKTVTSLLTKEIKHLYGGNSEYASPIYSKIFKNDPVGFLPEMDEDDGTMSGWYTFAAMGLFPLVVGEPSYEITSPLFENIEIRPGNGEKIKIKVINRHSLDDQIKSISFNGDQIKDFRIDHNELIKGGELCLEY</sequence>
<dbReference type="Gene3D" id="1.20.1050.60">
    <property type="entry name" value="alpha-1,2-mannosidase"/>
    <property type="match status" value="1"/>
</dbReference>
<dbReference type="GO" id="GO:0030246">
    <property type="term" value="F:carbohydrate binding"/>
    <property type="evidence" value="ECO:0007669"/>
    <property type="project" value="InterPro"/>
</dbReference>
<comment type="subunit">
    <text evidence="2">Monomer.</text>
</comment>
<dbReference type="Gene3D" id="1.20.1610.10">
    <property type="entry name" value="alpha-1,2-mannosidases domains"/>
    <property type="match status" value="1"/>
</dbReference>
<feature type="domain" description="Glycosyl hydrolase family 92" evidence="4">
    <location>
        <begin position="248"/>
        <end position="407"/>
    </location>
</feature>
<gene>
    <name evidence="6" type="ORF">SAMN05421820_104287</name>
</gene>
<dbReference type="GO" id="GO:0000224">
    <property type="term" value="F:peptide-N4-(N-acetyl-beta-glucosaminyl)asparagine amidase activity"/>
    <property type="evidence" value="ECO:0007669"/>
    <property type="project" value="TreeGrafter"/>
</dbReference>
<dbReference type="SUPFAM" id="SSF48208">
    <property type="entry name" value="Six-hairpin glycosidases"/>
    <property type="match status" value="1"/>
</dbReference>
<evidence type="ECO:0000313" key="6">
    <source>
        <dbReference type="EMBL" id="SDM63565.1"/>
    </source>
</evidence>
<evidence type="ECO:0000259" key="5">
    <source>
        <dbReference type="Pfam" id="PF17678"/>
    </source>
</evidence>
<name>A0A1G9UVA8_9SPHI</name>
<dbReference type="InterPro" id="IPR041371">
    <property type="entry name" value="GH92_N"/>
</dbReference>
<keyword evidence="7" id="KW-1185">Reference proteome</keyword>
<dbReference type="EMBL" id="FNGY01000004">
    <property type="protein sequence ID" value="SDM63565.1"/>
    <property type="molecule type" value="Genomic_DNA"/>
</dbReference>
<dbReference type="PANTHER" id="PTHR12143:SF39">
    <property type="entry name" value="SECRETED PROTEIN"/>
    <property type="match status" value="1"/>
</dbReference>
<evidence type="ECO:0000259" key="4">
    <source>
        <dbReference type="Pfam" id="PF07971"/>
    </source>
</evidence>
<dbReference type="InterPro" id="IPR014718">
    <property type="entry name" value="GH-type_carb-bd"/>
</dbReference>
<evidence type="ECO:0000256" key="2">
    <source>
        <dbReference type="ARBA" id="ARBA00011245"/>
    </source>
</evidence>
<comment type="cofactor">
    <cofactor evidence="1">
        <name>Ca(2+)</name>
        <dbReference type="ChEBI" id="CHEBI:29108"/>
    </cofactor>
</comment>
<feature type="domain" description="Glycosyl hydrolase family 92" evidence="4">
    <location>
        <begin position="416"/>
        <end position="670"/>
    </location>
</feature>
<dbReference type="Proteomes" id="UP000183200">
    <property type="component" value="Unassembled WGS sequence"/>
</dbReference>
<reference evidence="7" key="1">
    <citation type="submission" date="2016-10" db="EMBL/GenBank/DDBJ databases">
        <authorList>
            <person name="Varghese N."/>
            <person name="Submissions S."/>
        </authorList>
    </citation>
    <scope>NUCLEOTIDE SEQUENCE [LARGE SCALE GENOMIC DNA]</scope>
    <source>
        <strain evidence="7">DSM 19110</strain>
    </source>
</reference>
<dbReference type="GO" id="GO:0006516">
    <property type="term" value="P:glycoprotein catabolic process"/>
    <property type="evidence" value="ECO:0007669"/>
    <property type="project" value="TreeGrafter"/>
</dbReference>
<dbReference type="Gene3D" id="3.30.2080.10">
    <property type="entry name" value="GH92 mannosidase domain"/>
    <property type="match status" value="1"/>
</dbReference>
<dbReference type="Pfam" id="PF07971">
    <property type="entry name" value="Glyco_hydro_92"/>
    <property type="match status" value="2"/>
</dbReference>
<dbReference type="Pfam" id="PF17678">
    <property type="entry name" value="Glyco_hydro_92N"/>
    <property type="match status" value="1"/>
</dbReference>
<dbReference type="GO" id="GO:0005975">
    <property type="term" value="P:carbohydrate metabolic process"/>
    <property type="evidence" value="ECO:0007669"/>
    <property type="project" value="InterPro"/>
</dbReference>
<dbReference type="Gene3D" id="2.70.98.10">
    <property type="match status" value="1"/>
</dbReference>
<dbReference type="AlphaFoldDB" id="A0A1G9UVA8"/>
<proteinExistence type="predicted"/>
<evidence type="ECO:0000256" key="3">
    <source>
        <dbReference type="ARBA" id="ARBA00022837"/>
    </source>
</evidence>
<dbReference type="PANTHER" id="PTHR12143">
    <property type="entry name" value="PEPTIDE N-GLYCANASE PNGASE -RELATED"/>
    <property type="match status" value="1"/>
</dbReference>
<evidence type="ECO:0000313" key="7">
    <source>
        <dbReference type="Proteomes" id="UP000183200"/>
    </source>
</evidence>
<dbReference type="InterPro" id="IPR008928">
    <property type="entry name" value="6-hairpin_glycosidase_sf"/>
</dbReference>
<keyword evidence="3" id="KW-0106">Calcium</keyword>
<evidence type="ECO:0000256" key="1">
    <source>
        <dbReference type="ARBA" id="ARBA00001913"/>
    </source>
</evidence>
<accession>A0A1G9UVA8</accession>
<feature type="domain" description="Glycosyl hydrolase family 92 N-terminal" evidence="5">
    <location>
        <begin position="29"/>
        <end position="233"/>
    </location>
</feature>
<dbReference type="GO" id="GO:0005829">
    <property type="term" value="C:cytosol"/>
    <property type="evidence" value="ECO:0007669"/>
    <property type="project" value="TreeGrafter"/>
</dbReference>
<dbReference type="RefSeq" id="WP_143010442.1">
    <property type="nucleotide sequence ID" value="NZ_FNGY01000004.1"/>
</dbReference>
<dbReference type="InterPro" id="IPR050883">
    <property type="entry name" value="PNGase"/>
</dbReference>